<keyword evidence="4" id="KW-1185">Reference proteome</keyword>
<dbReference type="PRINTS" id="PR00317">
    <property type="entry name" value="EPENDYMIN"/>
</dbReference>
<dbReference type="PANTHER" id="PTHR10697">
    <property type="entry name" value="MAMMALIAN EPENDYMIN-RELATED PROTEIN 1"/>
    <property type="match status" value="1"/>
</dbReference>
<dbReference type="GO" id="GO:0005576">
    <property type="term" value="C:extracellular region"/>
    <property type="evidence" value="ECO:0007669"/>
    <property type="project" value="InterPro"/>
</dbReference>
<organism evidence="3 4">
    <name type="scientific">Salarias fasciatus</name>
    <name type="common">Jewelled blenny</name>
    <name type="synonym">Blennius fasciatus</name>
    <dbReference type="NCBI Taxonomy" id="181472"/>
    <lineage>
        <taxon>Eukaryota</taxon>
        <taxon>Metazoa</taxon>
        <taxon>Chordata</taxon>
        <taxon>Craniata</taxon>
        <taxon>Vertebrata</taxon>
        <taxon>Euteleostomi</taxon>
        <taxon>Actinopterygii</taxon>
        <taxon>Neopterygii</taxon>
        <taxon>Teleostei</taxon>
        <taxon>Neoteleostei</taxon>
        <taxon>Acanthomorphata</taxon>
        <taxon>Ovalentaria</taxon>
        <taxon>Blenniimorphae</taxon>
        <taxon>Blenniiformes</taxon>
        <taxon>Blennioidei</taxon>
        <taxon>Blenniidae</taxon>
        <taxon>Salariinae</taxon>
        <taxon>Salarias</taxon>
    </lineage>
</organism>
<reference evidence="3" key="3">
    <citation type="submission" date="2025-09" db="UniProtKB">
        <authorList>
            <consortium name="Ensembl"/>
        </authorList>
    </citation>
    <scope>IDENTIFICATION</scope>
</reference>
<accession>A0A672GUB8</accession>
<sequence>MRALVVLACLLAVCVAQRPRPCRSPPLLSGALSVSTQNEKLWTYAKYIYDALGQRVRIREIGSYQNQTFKQDALLLFRQGILYEIHDHNRTCKRVPLKSDFHPLEVPRNASLLGQAVVGSSSGPGQGLLINSWYGDIPQTGGKYLFTVSAFGCIPVTAAVQTKEFGWVATNYFNNVIGIPDPSMLNPPDYCLRADMEDVEPVDFFSVFHKNNE</sequence>
<protein>
    <submittedName>
        <fullName evidence="3">Ependymin-like</fullName>
    </submittedName>
</protein>
<dbReference type="InParanoid" id="A0A672GUB8"/>
<dbReference type="AlphaFoldDB" id="A0A672GUB8"/>
<reference evidence="3" key="2">
    <citation type="submission" date="2025-08" db="UniProtKB">
        <authorList>
            <consortium name="Ensembl"/>
        </authorList>
    </citation>
    <scope>IDENTIFICATION</scope>
</reference>
<evidence type="ECO:0000313" key="3">
    <source>
        <dbReference type="Ensembl" id="ENSSFAP00005020625.1"/>
    </source>
</evidence>
<keyword evidence="2" id="KW-0732">Signal</keyword>
<dbReference type="RefSeq" id="XP_029942469.1">
    <property type="nucleotide sequence ID" value="XM_030086609.1"/>
</dbReference>
<evidence type="ECO:0000256" key="2">
    <source>
        <dbReference type="SAM" id="SignalP"/>
    </source>
</evidence>
<dbReference type="OMA" id="LNPPEFC"/>
<dbReference type="InterPro" id="IPR001299">
    <property type="entry name" value="Ependymin"/>
</dbReference>
<comment type="similarity">
    <text evidence="1">Belongs to the ependymin family.</text>
</comment>
<dbReference type="PANTHER" id="PTHR10697:SF5">
    <property type="entry name" value="EPENDYMIN-RELATED"/>
    <property type="match status" value="1"/>
</dbReference>
<dbReference type="FunCoup" id="A0A672GUB8">
    <property type="interactions" value="6"/>
</dbReference>
<dbReference type="GO" id="GO:0005509">
    <property type="term" value="F:calcium ion binding"/>
    <property type="evidence" value="ECO:0007669"/>
    <property type="project" value="InterPro"/>
</dbReference>
<evidence type="ECO:0000256" key="1">
    <source>
        <dbReference type="ARBA" id="ARBA00010771"/>
    </source>
</evidence>
<dbReference type="GO" id="GO:0007160">
    <property type="term" value="P:cell-matrix adhesion"/>
    <property type="evidence" value="ECO:0007669"/>
    <property type="project" value="InterPro"/>
</dbReference>
<name>A0A672GUB8_SALFA</name>
<feature type="chain" id="PRO_5025679167" evidence="2">
    <location>
        <begin position="17"/>
        <end position="213"/>
    </location>
</feature>
<dbReference type="GeneID" id="115384350"/>
<evidence type="ECO:0000313" key="4">
    <source>
        <dbReference type="Proteomes" id="UP000472267"/>
    </source>
</evidence>
<reference evidence="3" key="1">
    <citation type="submission" date="2019-06" db="EMBL/GenBank/DDBJ databases">
        <authorList>
            <consortium name="Wellcome Sanger Institute Data Sharing"/>
        </authorList>
    </citation>
    <scope>NUCLEOTIDE SEQUENCE [LARGE SCALE GENOMIC DNA]</scope>
</reference>
<dbReference type="SMART" id="SM00026">
    <property type="entry name" value="EPEND"/>
    <property type="match status" value="1"/>
</dbReference>
<proteinExistence type="inferred from homology"/>
<dbReference type="OrthoDB" id="9942506at2759"/>
<dbReference type="Pfam" id="PF00811">
    <property type="entry name" value="Ependymin"/>
    <property type="match status" value="1"/>
</dbReference>
<dbReference type="Ensembl" id="ENSSFAT00005021479.1">
    <property type="protein sequence ID" value="ENSSFAP00005020625.1"/>
    <property type="gene ID" value="ENSSFAG00005010753.1"/>
</dbReference>
<feature type="signal peptide" evidence="2">
    <location>
        <begin position="1"/>
        <end position="16"/>
    </location>
</feature>
<gene>
    <name evidence="3" type="primary">LOC115384350</name>
</gene>
<dbReference type="GO" id="GO:0005764">
    <property type="term" value="C:lysosome"/>
    <property type="evidence" value="ECO:0007669"/>
    <property type="project" value="TreeGrafter"/>
</dbReference>
<dbReference type="Proteomes" id="UP000472267">
    <property type="component" value="Chromosome 3"/>
</dbReference>